<dbReference type="Pfam" id="PF13444">
    <property type="entry name" value="Acetyltransf_5"/>
    <property type="match status" value="1"/>
</dbReference>
<evidence type="ECO:0000313" key="1">
    <source>
        <dbReference type="EMBL" id="AOU97450.1"/>
    </source>
</evidence>
<dbReference type="NCBIfam" id="TIGR03694">
    <property type="entry name" value="exosort_acyl"/>
    <property type="match status" value="1"/>
</dbReference>
<protein>
    <recommendedName>
        <fullName evidence="3">GNAT family N-acetyltransferase</fullName>
    </recommendedName>
</protein>
<dbReference type="Proteomes" id="UP000095401">
    <property type="component" value="Chromosome"/>
</dbReference>
<name>A0A1D8ILX6_9GAMM</name>
<organism evidence="1 2">
    <name type="scientific">Acidihalobacter yilgarnensis</name>
    <dbReference type="NCBI Taxonomy" id="2819280"/>
    <lineage>
        <taxon>Bacteria</taxon>
        <taxon>Pseudomonadati</taxon>
        <taxon>Pseudomonadota</taxon>
        <taxon>Gammaproteobacteria</taxon>
        <taxon>Chromatiales</taxon>
        <taxon>Ectothiorhodospiraceae</taxon>
        <taxon>Acidihalobacter</taxon>
    </lineage>
</organism>
<keyword evidence="2" id="KW-1185">Reference proteome</keyword>
<dbReference type="KEGG" id="aprs:BI364_05180"/>
<proteinExistence type="predicted"/>
<dbReference type="SUPFAM" id="SSF55729">
    <property type="entry name" value="Acyl-CoA N-acyltransferases (Nat)"/>
    <property type="match status" value="1"/>
</dbReference>
<dbReference type="Gene3D" id="3.40.630.30">
    <property type="match status" value="1"/>
</dbReference>
<dbReference type="AlphaFoldDB" id="A0A1D8ILX6"/>
<accession>A0A1D8ILX6</accession>
<dbReference type="InterPro" id="IPR016181">
    <property type="entry name" value="Acyl_CoA_acyltransferase"/>
</dbReference>
<evidence type="ECO:0000313" key="2">
    <source>
        <dbReference type="Proteomes" id="UP000095401"/>
    </source>
</evidence>
<dbReference type="RefSeq" id="WP_070077835.1">
    <property type="nucleotide sequence ID" value="NZ_CP017415.1"/>
</dbReference>
<gene>
    <name evidence="1" type="ORF">BI364_05180</name>
</gene>
<reference evidence="2" key="1">
    <citation type="submission" date="2016-09" db="EMBL/GenBank/DDBJ databases">
        <title>Acidihalobacter prosperus F5.</title>
        <authorList>
            <person name="Khaleque H.N."/>
            <person name="Ramsay J.P."/>
            <person name="Kaksonen A.H."/>
            <person name="Boxall N.J."/>
            <person name="Watkin E.L.J."/>
        </authorList>
    </citation>
    <scope>NUCLEOTIDE SEQUENCE [LARGE SCALE GENOMIC DNA]</scope>
    <source>
        <strain evidence="2">F5</strain>
    </source>
</reference>
<dbReference type="EMBL" id="CP017415">
    <property type="protein sequence ID" value="AOU97450.1"/>
    <property type="molecule type" value="Genomic_DNA"/>
</dbReference>
<evidence type="ECO:0008006" key="3">
    <source>
        <dbReference type="Google" id="ProtNLM"/>
    </source>
</evidence>
<dbReference type="InterPro" id="IPR022484">
    <property type="entry name" value="PEP-CTERM/exosrtase_acylTfrase"/>
</dbReference>
<sequence>MPLEFLKYFAIHMARTPGEVERIQHLRWLVYCREFQYEREEDCPGERECDVFDPRATHLYAEHIPSGTIAGCVRVVCADSLGPGEFLPLELAYDSHVKKPDLGKIPRETLFEISRLAVSPQFRRRAGERLSPLGLETTKPPTSEIELRTFPLVSLALYLSVIALGEIYALDEAHACAMMQPRLARMLTRFGIVFRQEAPLIDYHGSRAAYSITLQDAVRGMTGDMKSLYTKLCDNLAAQLSLDIERTNSVCTRT</sequence>